<evidence type="ECO:0000259" key="5">
    <source>
        <dbReference type="PROSITE" id="PS51178"/>
    </source>
</evidence>
<dbReference type="PANTHER" id="PTHR30627:SF1">
    <property type="entry name" value="PEPTIDOGLYCAN D,D-TRANSPEPTIDASE FTSI"/>
    <property type="match status" value="1"/>
</dbReference>
<dbReference type="PANTHER" id="PTHR30627">
    <property type="entry name" value="PEPTIDOGLYCAN D,D-TRANSPEPTIDASE"/>
    <property type="match status" value="1"/>
</dbReference>
<organism evidence="6 7">
    <name type="scientific">Owenweeksia hongkongensis (strain DSM 17368 / CIP 108786 / JCM 12287 / NRRL B-23963 / UST20020801)</name>
    <dbReference type="NCBI Taxonomy" id="926562"/>
    <lineage>
        <taxon>Bacteria</taxon>
        <taxon>Pseudomonadati</taxon>
        <taxon>Bacteroidota</taxon>
        <taxon>Flavobacteriia</taxon>
        <taxon>Flavobacteriales</taxon>
        <taxon>Owenweeksiaceae</taxon>
        <taxon>Owenweeksia</taxon>
    </lineage>
</organism>
<evidence type="ECO:0000313" key="7">
    <source>
        <dbReference type="Proteomes" id="UP000005631"/>
    </source>
</evidence>
<dbReference type="PATRIC" id="fig|926562.3.peg.2846"/>
<feature type="domain" description="PASTA" evidence="5">
    <location>
        <begin position="601"/>
        <end position="659"/>
    </location>
</feature>
<gene>
    <name evidence="6" type="ordered locus">Oweho_2829</name>
</gene>
<dbReference type="GO" id="GO:0051301">
    <property type="term" value="P:cell division"/>
    <property type="evidence" value="ECO:0007669"/>
    <property type="project" value="UniProtKB-KW"/>
</dbReference>
<dbReference type="STRING" id="926562.Oweho_2829"/>
<dbReference type="KEGG" id="oho:Oweho_2829"/>
<feature type="transmembrane region" description="Helical" evidence="4">
    <location>
        <begin position="12"/>
        <end position="35"/>
    </location>
</feature>
<evidence type="ECO:0000256" key="4">
    <source>
        <dbReference type="SAM" id="Phobius"/>
    </source>
</evidence>
<evidence type="ECO:0000256" key="1">
    <source>
        <dbReference type="ARBA" id="ARBA00004370"/>
    </source>
</evidence>
<dbReference type="InterPro" id="IPR005311">
    <property type="entry name" value="PBP_dimer"/>
</dbReference>
<dbReference type="Gene3D" id="3.40.710.10">
    <property type="entry name" value="DD-peptidase/beta-lactamase superfamily"/>
    <property type="match status" value="1"/>
</dbReference>
<protein>
    <submittedName>
        <fullName evidence="6">Cell division protein FtsI/penicillin-binding protein 2</fullName>
    </submittedName>
</protein>
<dbReference type="InterPro" id="IPR001460">
    <property type="entry name" value="PCN-bd_Tpept"/>
</dbReference>
<proteinExistence type="predicted"/>
<comment type="subcellular location">
    <subcellularLocation>
        <location evidence="1">Membrane</location>
    </subcellularLocation>
</comment>
<keyword evidence="4" id="KW-1133">Transmembrane helix</keyword>
<dbReference type="EMBL" id="CP003156">
    <property type="protein sequence ID" value="AEV33789.1"/>
    <property type="molecule type" value="Genomic_DNA"/>
</dbReference>
<dbReference type="CDD" id="cd06575">
    <property type="entry name" value="PASTA_Pbp2x-like_2"/>
    <property type="match status" value="1"/>
</dbReference>
<dbReference type="PROSITE" id="PS51178">
    <property type="entry name" value="PASTA"/>
    <property type="match status" value="1"/>
</dbReference>
<keyword evidence="2" id="KW-0378">Hydrolase</keyword>
<dbReference type="GO" id="GO:0071555">
    <property type="term" value="P:cell wall organization"/>
    <property type="evidence" value="ECO:0007669"/>
    <property type="project" value="TreeGrafter"/>
</dbReference>
<dbReference type="GO" id="GO:0008658">
    <property type="term" value="F:penicillin binding"/>
    <property type="evidence" value="ECO:0007669"/>
    <property type="project" value="InterPro"/>
</dbReference>
<keyword evidence="6" id="KW-0132">Cell division</keyword>
<name>G8R0R2_OWEHD</name>
<dbReference type="SMART" id="SM00740">
    <property type="entry name" value="PASTA"/>
    <property type="match status" value="1"/>
</dbReference>
<dbReference type="Proteomes" id="UP000005631">
    <property type="component" value="Chromosome"/>
</dbReference>
<dbReference type="Gene3D" id="3.30.10.20">
    <property type="match status" value="1"/>
</dbReference>
<reference evidence="6 7" key="1">
    <citation type="journal article" date="2012" name="Stand. Genomic Sci.">
        <title>Genome sequence of the orange-pigmented seawater bacterium Owenweeksia hongkongensis type strain (UST20020801(T)).</title>
        <authorList>
            <person name="Riedel T."/>
            <person name="Held B."/>
            <person name="Nolan M."/>
            <person name="Lucas S."/>
            <person name="Lapidus A."/>
            <person name="Tice H."/>
            <person name="Del Rio T.G."/>
            <person name="Cheng J.F."/>
            <person name="Han C."/>
            <person name="Tapia R."/>
            <person name="Goodwin L.A."/>
            <person name="Pitluck S."/>
            <person name="Liolios K."/>
            <person name="Mavromatis K."/>
            <person name="Pagani I."/>
            <person name="Ivanova N."/>
            <person name="Mikhailova N."/>
            <person name="Pati A."/>
            <person name="Chen A."/>
            <person name="Palaniappan K."/>
            <person name="Rohde M."/>
            <person name="Tindall B.J."/>
            <person name="Detter J.C."/>
            <person name="Goker M."/>
            <person name="Woyke T."/>
            <person name="Bristow J."/>
            <person name="Eisen J.A."/>
            <person name="Markowitz V."/>
            <person name="Hugenholtz P."/>
            <person name="Klenk H.P."/>
            <person name="Kyrpides N.C."/>
        </authorList>
    </citation>
    <scope>NUCLEOTIDE SEQUENCE</scope>
    <source>
        <strain evidence="7">DSM 17368 / JCM 12287 / NRRL B-23963</strain>
    </source>
</reference>
<dbReference type="InterPro" id="IPR050515">
    <property type="entry name" value="Beta-lactam/transpept"/>
</dbReference>
<keyword evidence="2" id="KW-0121">Carboxypeptidase</keyword>
<evidence type="ECO:0000256" key="2">
    <source>
        <dbReference type="ARBA" id="ARBA00022645"/>
    </source>
</evidence>
<keyword evidence="6" id="KW-0131">Cell cycle</keyword>
<sequence>MEDRKSILNRMYIAAIPFFLMAVFVLIKLFIIQYAEGPDLRARSQKEVIREINIQADRGNIFSSDGKLLATSMPVYDLFMDPYTVAEEDFTANISALSLELGKKFPVRSARQWETYLRMKRDAKSRYVRLGEDISFSDLQKIREFPIFNLGRYKGGLIYEQKNYRKMPLGKIAERTIGYDHLRGRTGIEGAFSSFLSGTDGVRLKQKVSKGNWKPVTDSYEIEPEDGLDVVTTIDTKIQDIVHHELLKALERFEADHGCAVVMDVKTGAIRGIANLGRTEEGTYFEKRNYAVWESTEPGSTFKLASVMIALEDGIADTNTLVDTENGLYEIYGKKIKDSNYRNGKGGYGRVTLKRAFEVSSNVGIVKLIYDNYKDEPSRFVDRLYTLGLHDPLGLAIKGEGTPLIPKPGDKNWSGITLPWMAFGYQVSFTPLQVLTLYNAVANDGTMIKPRFIESISKHGKVIQNNEVQVINPSICSKETLAKVRSMLDGVVENGTATNLQSPLVKIAGKTGTCQLNYWKRDTRDYQASFAGYFPADNPQYTCIVVVNKPNNHMGYYGSTVAGPVFKAIAENIYLDTPRDLDQPVQGFAELLGTDASNDITVTQKKVPNLKGKSGADALSILENHGYKVKIKGNGKVIWQYPPAGSDVGNSALIELKLG</sequence>
<dbReference type="Pfam" id="PF03717">
    <property type="entry name" value="PBP_dimer"/>
    <property type="match status" value="1"/>
</dbReference>
<dbReference type="eggNOG" id="COG2815">
    <property type="taxonomic scope" value="Bacteria"/>
</dbReference>
<accession>G8R0R2</accession>
<dbReference type="SUPFAM" id="SSF56601">
    <property type="entry name" value="beta-lactamase/transpeptidase-like"/>
    <property type="match status" value="1"/>
</dbReference>
<keyword evidence="7" id="KW-1185">Reference proteome</keyword>
<dbReference type="InterPro" id="IPR012338">
    <property type="entry name" value="Beta-lactam/transpept-like"/>
</dbReference>
<dbReference type="HOGENOM" id="CLU_009289_6_4_10"/>
<dbReference type="InterPro" id="IPR005543">
    <property type="entry name" value="PASTA_dom"/>
</dbReference>
<dbReference type="eggNOG" id="COG0768">
    <property type="taxonomic scope" value="Bacteria"/>
</dbReference>
<keyword evidence="2" id="KW-0645">Protease</keyword>
<dbReference type="GO" id="GO:0004180">
    <property type="term" value="F:carboxypeptidase activity"/>
    <property type="evidence" value="ECO:0007669"/>
    <property type="project" value="UniProtKB-KW"/>
</dbReference>
<dbReference type="AlphaFoldDB" id="G8R0R2"/>
<dbReference type="SUPFAM" id="SSF54184">
    <property type="entry name" value="Penicillin-binding protein 2x (pbp-2x), c-terminal domain"/>
    <property type="match status" value="1"/>
</dbReference>
<dbReference type="Gene3D" id="3.90.1310.10">
    <property type="entry name" value="Penicillin-binding protein 2a (Domain 2)"/>
    <property type="match status" value="1"/>
</dbReference>
<dbReference type="SUPFAM" id="SSF56519">
    <property type="entry name" value="Penicillin binding protein dimerisation domain"/>
    <property type="match status" value="1"/>
</dbReference>
<dbReference type="InterPro" id="IPR036138">
    <property type="entry name" value="PBP_dimer_sf"/>
</dbReference>
<keyword evidence="3 4" id="KW-0472">Membrane</keyword>
<dbReference type="Gene3D" id="3.30.450.330">
    <property type="match status" value="1"/>
</dbReference>
<evidence type="ECO:0000256" key="3">
    <source>
        <dbReference type="ARBA" id="ARBA00023136"/>
    </source>
</evidence>
<keyword evidence="4" id="KW-0812">Transmembrane</keyword>
<dbReference type="GO" id="GO:0005886">
    <property type="term" value="C:plasma membrane"/>
    <property type="evidence" value="ECO:0007669"/>
    <property type="project" value="TreeGrafter"/>
</dbReference>
<evidence type="ECO:0000313" key="6">
    <source>
        <dbReference type="EMBL" id="AEV33789.1"/>
    </source>
</evidence>
<dbReference type="Pfam" id="PF00905">
    <property type="entry name" value="Transpeptidase"/>
    <property type="match status" value="1"/>
</dbReference>
<dbReference type="RefSeq" id="WP_014203138.1">
    <property type="nucleotide sequence ID" value="NC_016599.1"/>
</dbReference>
<dbReference type="OrthoDB" id="9804124at2"/>
<dbReference type="Pfam" id="PF03793">
    <property type="entry name" value="PASTA"/>
    <property type="match status" value="1"/>
</dbReference>